<dbReference type="GeneID" id="68092741"/>
<dbReference type="SMART" id="SM00091">
    <property type="entry name" value="PAS"/>
    <property type="match status" value="1"/>
</dbReference>
<keyword evidence="5 8" id="KW-0472">Membrane</keyword>
<dbReference type="PROSITE" id="PS50125">
    <property type="entry name" value="GUANYLATE_CYCLASE_2"/>
    <property type="match status" value="1"/>
</dbReference>
<feature type="transmembrane region" description="Helical" evidence="8">
    <location>
        <begin position="334"/>
        <end position="356"/>
    </location>
</feature>
<dbReference type="CDD" id="cd07302">
    <property type="entry name" value="CHD"/>
    <property type="match status" value="1"/>
</dbReference>
<dbReference type="InterPro" id="IPR001054">
    <property type="entry name" value="A/G_cyclase"/>
</dbReference>
<evidence type="ECO:0000256" key="4">
    <source>
        <dbReference type="ARBA" id="ARBA00022989"/>
    </source>
</evidence>
<dbReference type="InterPro" id="IPR035965">
    <property type="entry name" value="PAS-like_dom_sf"/>
</dbReference>
<evidence type="ECO:0000256" key="5">
    <source>
        <dbReference type="ARBA" id="ARBA00023136"/>
    </source>
</evidence>
<dbReference type="NCBIfam" id="TIGR00229">
    <property type="entry name" value="sensory_box"/>
    <property type="match status" value="1"/>
</dbReference>
<feature type="transmembrane region" description="Helical" evidence="8">
    <location>
        <begin position="144"/>
        <end position="167"/>
    </location>
</feature>
<dbReference type="PANTHER" id="PTHR11920">
    <property type="entry name" value="GUANYLYL CYCLASE"/>
    <property type="match status" value="1"/>
</dbReference>
<dbReference type="GO" id="GO:0009190">
    <property type="term" value="P:cyclic nucleotide biosynthetic process"/>
    <property type="evidence" value="ECO:0007669"/>
    <property type="project" value="InterPro"/>
</dbReference>
<feature type="transmembrane region" description="Helical" evidence="8">
    <location>
        <begin position="1195"/>
        <end position="1216"/>
    </location>
</feature>
<feature type="transmembrane region" description="Helical" evidence="8">
    <location>
        <begin position="368"/>
        <end position="394"/>
    </location>
</feature>
<evidence type="ECO:0000256" key="8">
    <source>
        <dbReference type="SAM" id="Phobius"/>
    </source>
</evidence>
<dbReference type="PANTHER" id="PTHR11920:SF335">
    <property type="entry name" value="GUANYLATE CYCLASE"/>
    <property type="match status" value="1"/>
</dbReference>
<dbReference type="SUPFAM" id="SSF55785">
    <property type="entry name" value="PYP-like sensor domain (PAS domain)"/>
    <property type="match status" value="1"/>
</dbReference>
<comment type="similarity">
    <text evidence="7">Belongs to the adenylyl cyclase class-4/guanylyl cyclase family.</text>
</comment>
<evidence type="ECO:0000256" key="6">
    <source>
        <dbReference type="ARBA" id="ARBA00023239"/>
    </source>
</evidence>
<dbReference type="PROSITE" id="PS50112">
    <property type="entry name" value="PAS"/>
    <property type="match status" value="1"/>
</dbReference>
<sequence length="1664" mass="188616">MLSLDSLHNPQLQQQQPIAERSETHISYHGSLTSSDHTVHTSSASSFNSPLKIVTGKVRNIYLELKTNEVMYYGLQKALYTFIFLYYVYLNLIIPITCSFSSYTNSLFTTNKNSSPFGVYGDFVMRILSYGVTFSLDAINSLEAFVALCCVATAMNALYLISLIIQFKSTKGNFQHKIQILNSFLGIVIVLIAPVSIFLMTTFVDANPSELLYSEKYGIQSTLTRLPLMTYLGEQTLPFFVLSFFSMLFVLFCLFVASMLLPLNNPKNGLWFINSDNLVISVQFVSIASEVMIKFLIPPTYLYVRAALQLISSVIQLGIFLMYLPFFRRCENSLFVFGLSGRVASSIGMLISSAIFNSSASSMSTDLGLGLMALTLALCLLGGVVGGVGCEIYTRLVCRQVRRKLSIVETQHENTNVESSNVYTLEGESIRSLNLFLRFSIFHSQDYLNVACSFVKSAFHQRLLKDCSLLLSASCVISCECAENNNYVMANALLKKAVNLCDNAWMLTRIQECLLDIELELSSTSALGRNGVELKSVIMKLEKKQEDLLTTHKTFWKEFLSDVPDIKKIAMINRKANQLTQFCDKMYRHLMSNFRHNKRVLRLFASYVEQFKFDKEYANFLYEEANQLEEEESKSKHFQKYPKNKVLPMISVKATSVSSIGTIPIAINNEKEVAAAEESFEGIENQQVDKKQVFFRTTLSIPYRSTLKNISFISAAAISVAIFVVSLALCLSLGRVESEIPLALESCLPGVVPSSLIREVRMKQIMIELFVNQNRSIPQNNLTTEGIHFLAYQQNYIHRFHNYRNYLEKLITNSVSNKYSTKIYTDYTIPENLLNIPVATEGTTIEYTNSFKQNNSLSEITQELIHFTDLFLKWNDEDFNKTTTSYPFMYLYLNRRTAADAYAVFCSKFQTARTMNQQIENTLKLYLFISNGIFILLYGGLIVVARIDMYNINKILHLYKRIPKDIIGGIYQELQKKNSQDFKQLGRGISSKNKIIIYASLVILIVTLCIGLMYYDMYMVITTTSETMWQIDIATSIMRSAVRISVRLSEFFAFNGIQSGKFINNPAVGSASQLATFRSDVKQYSLDIQNMYNALFYGSSQSSPLIGKYPRIDEIILGVYKCENKSTCMTLQAVLSKFTVYSVKWGDDLWNLNFAKRSEVFFQYLELFNFTDEVFKRMLELLEHLVSYTQSVTRALTACCFTVGIVTLILLSYLIFGEFRKHDEEITTLRFFLNFVPIDHLENDENLKNFVLHHALSSHTRAKQSNSEDSITNLLSSMVEGAVLANEKGEITLFNEAAQKMFGKALSDVLGLPLYSLFDPNKEEFLKKVCHQFKNQVDAMDKKHGDIFELECIRKNQTTFPGMVNLFVTKTGAGTKIISCFVKDITMEKKQNSLLAEEKKNSDMLLRNILPESVANRLKAGETFIAEKFNDITCLFSDMVGFTTMSSQMNPTELVTMLNSIVNGYDVLTDRYQLEKIKTIGDAYFCVGGIGNTQSDHPERTLKFAINIFDVVRSCNDENRQKYGHQINIRVGINTGSAVAGVIGKKKFAYDLWGDTINISSRMESTSLPGKIQISRSTYERVYDLGFEFEERMVEVKGKGTCKTYLLKSHHHVSALIDENVFVTRIEQPAAIVALSTTMHSPNELMTSTPVEEIITASEQDIVK</sequence>
<evidence type="ECO:0000256" key="3">
    <source>
        <dbReference type="ARBA" id="ARBA00022741"/>
    </source>
</evidence>
<evidence type="ECO:0000313" key="11">
    <source>
        <dbReference type="EMBL" id="KAG2388840.1"/>
    </source>
</evidence>
<comment type="caution">
    <text evidence="11">The sequence shown here is derived from an EMBL/GenBank/DDBJ whole genome shotgun (WGS) entry which is preliminary data.</text>
</comment>
<feature type="transmembrane region" description="Helical" evidence="8">
    <location>
        <begin position="303"/>
        <end position="327"/>
    </location>
</feature>
<dbReference type="SUPFAM" id="SSF55073">
    <property type="entry name" value="Nucleotide cyclase"/>
    <property type="match status" value="1"/>
</dbReference>
<dbReference type="Gene3D" id="3.30.70.1230">
    <property type="entry name" value="Nucleotide cyclase"/>
    <property type="match status" value="1"/>
</dbReference>
<dbReference type="InterPro" id="IPR029787">
    <property type="entry name" value="Nucleotide_cyclase"/>
</dbReference>
<keyword evidence="6 7" id="KW-0456">Lyase</keyword>
<dbReference type="InterPro" id="IPR018297">
    <property type="entry name" value="A/G_cyclase_CS"/>
</dbReference>
<keyword evidence="12" id="KW-1185">Reference proteome</keyword>
<feature type="domain" description="PAS" evidence="9">
    <location>
        <begin position="1267"/>
        <end position="1340"/>
    </location>
</feature>
<dbReference type="GO" id="GO:0035556">
    <property type="term" value="P:intracellular signal transduction"/>
    <property type="evidence" value="ECO:0007669"/>
    <property type="project" value="InterPro"/>
</dbReference>
<evidence type="ECO:0000256" key="1">
    <source>
        <dbReference type="ARBA" id="ARBA00004370"/>
    </source>
</evidence>
<dbReference type="GO" id="GO:0000166">
    <property type="term" value="F:nucleotide binding"/>
    <property type="evidence" value="ECO:0007669"/>
    <property type="project" value="UniProtKB-KW"/>
</dbReference>
<dbReference type="InterPro" id="IPR057352">
    <property type="entry name" value="TPR_TmcB/C"/>
</dbReference>
<feature type="transmembrane region" description="Helical" evidence="8">
    <location>
        <begin position="925"/>
        <end position="947"/>
    </location>
</feature>
<dbReference type="PROSITE" id="PS00452">
    <property type="entry name" value="GUANYLATE_CYCLASE_1"/>
    <property type="match status" value="1"/>
</dbReference>
<evidence type="ECO:0000259" key="10">
    <source>
        <dbReference type="PROSITE" id="PS50125"/>
    </source>
</evidence>
<evidence type="ECO:0000256" key="7">
    <source>
        <dbReference type="RuleBase" id="RU000405"/>
    </source>
</evidence>
<dbReference type="RefSeq" id="XP_044552832.1">
    <property type="nucleotide sequence ID" value="XM_044692245.1"/>
</dbReference>
<dbReference type="SMART" id="SM00044">
    <property type="entry name" value="CYCc"/>
    <property type="match status" value="1"/>
</dbReference>
<comment type="subcellular location">
    <subcellularLocation>
        <location evidence="1">Membrane</location>
    </subcellularLocation>
</comment>
<dbReference type="Pfam" id="PF13426">
    <property type="entry name" value="PAS_9"/>
    <property type="match status" value="1"/>
</dbReference>
<name>A0AA88KMD2_NAELO</name>
<dbReference type="GO" id="GO:0016020">
    <property type="term" value="C:membrane"/>
    <property type="evidence" value="ECO:0007669"/>
    <property type="project" value="UniProtKB-SubCell"/>
</dbReference>
<dbReference type="Gene3D" id="3.30.450.20">
    <property type="entry name" value="PAS domain"/>
    <property type="match status" value="1"/>
</dbReference>
<evidence type="ECO:0000259" key="9">
    <source>
        <dbReference type="PROSITE" id="PS50112"/>
    </source>
</evidence>
<dbReference type="Pfam" id="PF00211">
    <property type="entry name" value="Guanylate_cyc"/>
    <property type="match status" value="1"/>
</dbReference>
<feature type="transmembrane region" description="Helical" evidence="8">
    <location>
        <begin position="78"/>
        <end position="103"/>
    </location>
</feature>
<dbReference type="Pfam" id="PF25474">
    <property type="entry name" value="TPR_TmcB"/>
    <property type="match status" value="1"/>
</dbReference>
<protein>
    <recommendedName>
        <fullName evidence="13">Adenylate and Guanylate cyclase catalytic domain containing protein</fullName>
    </recommendedName>
</protein>
<dbReference type="InterPro" id="IPR050401">
    <property type="entry name" value="Cyclic_nucleotide_synthase"/>
</dbReference>
<dbReference type="InterPro" id="IPR000014">
    <property type="entry name" value="PAS"/>
</dbReference>
<evidence type="ECO:0000256" key="2">
    <source>
        <dbReference type="ARBA" id="ARBA00022692"/>
    </source>
</evidence>
<organism evidence="11 12">
    <name type="scientific">Naegleria lovaniensis</name>
    <name type="common">Amoeba</name>
    <dbReference type="NCBI Taxonomy" id="51637"/>
    <lineage>
        <taxon>Eukaryota</taxon>
        <taxon>Discoba</taxon>
        <taxon>Heterolobosea</taxon>
        <taxon>Tetramitia</taxon>
        <taxon>Eutetramitia</taxon>
        <taxon>Vahlkampfiidae</taxon>
        <taxon>Naegleria</taxon>
    </lineage>
</organism>
<feature type="transmembrane region" description="Helical" evidence="8">
    <location>
        <begin position="995"/>
        <end position="1015"/>
    </location>
</feature>
<gene>
    <name evidence="11" type="ORF">C9374_000279</name>
</gene>
<evidence type="ECO:0000313" key="12">
    <source>
        <dbReference type="Proteomes" id="UP000816034"/>
    </source>
</evidence>
<feature type="transmembrane region" description="Helical" evidence="8">
    <location>
        <begin position="278"/>
        <end position="297"/>
    </location>
</feature>
<dbReference type="Proteomes" id="UP000816034">
    <property type="component" value="Unassembled WGS sequence"/>
</dbReference>
<proteinExistence type="inferred from homology"/>
<dbReference type="GO" id="GO:0016849">
    <property type="term" value="F:phosphorus-oxygen lyase activity"/>
    <property type="evidence" value="ECO:0007669"/>
    <property type="project" value="InterPro"/>
</dbReference>
<dbReference type="CDD" id="cd00130">
    <property type="entry name" value="PAS"/>
    <property type="match status" value="1"/>
</dbReference>
<reference evidence="11 12" key="1">
    <citation type="journal article" date="2018" name="BMC Genomics">
        <title>The genome of Naegleria lovaniensis, the basis for a comparative approach to unravel pathogenicity factors of the human pathogenic amoeba N. fowleri.</title>
        <authorList>
            <person name="Liechti N."/>
            <person name="Schurch N."/>
            <person name="Bruggmann R."/>
            <person name="Wittwer M."/>
        </authorList>
    </citation>
    <scope>NUCLEOTIDE SEQUENCE [LARGE SCALE GENOMIC DNA]</scope>
    <source>
        <strain evidence="11 12">ATCC 30569</strain>
    </source>
</reference>
<keyword evidence="2 8" id="KW-0812">Transmembrane</keyword>
<feature type="domain" description="Guanylate cyclase" evidence="10">
    <location>
        <begin position="1433"/>
        <end position="1564"/>
    </location>
</feature>
<dbReference type="EMBL" id="PYSW02000009">
    <property type="protein sequence ID" value="KAG2388840.1"/>
    <property type="molecule type" value="Genomic_DNA"/>
</dbReference>
<feature type="transmembrane region" description="Helical" evidence="8">
    <location>
        <begin position="710"/>
        <end position="734"/>
    </location>
</feature>
<keyword evidence="3" id="KW-0547">Nucleotide-binding</keyword>
<accession>A0AA88KMD2</accession>
<keyword evidence="4 8" id="KW-1133">Transmembrane helix</keyword>
<feature type="transmembrane region" description="Helical" evidence="8">
    <location>
        <begin position="179"/>
        <end position="204"/>
    </location>
</feature>
<feature type="transmembrane region" description="Helical" evidence="8">
    <location>
        <begin position="237"/>
        <end position="257"/>
    </location>
</feature>
<evidence type="ECO:0008006" key="13">
    <source>
        <dbReference type="Google" id="ProtNLM"/>
    </source>
</evidence>